<sequence>MKFYHQKFLEQQKNDKLISKETKWSYFKNNVVAYSILQALIWIIIFTVIFLITTSSILIN</sequence>
<keyword evidence="3" id="KW-1185">Reference proteome</keyword>
<evidence type="ECO:0000313" key="3">
    <source>
        <dbReference type="Proteomes" id="UP000295260"/>
    </source>
</evidence>
<protein>
    <submittedName>
        <fullName evidence="2">Uncharacterized protein</fullName>
    </submittedName>
</protein>
<evidence type="ECO:0000313" key="2">
    <source>
        <dbReference type="EMBL" id="TDP57364.1"/>
    </source>
</evidence>
<evidence type="ECO:0000256" key="1">
    <source>
        <dbReference type="SAM" id="Phobius"/>
    </source>
</evidence>
<keyword evidence="1" id="KW-1133">Transmembrane helix</keyword>
<accession>A0A4R6Q4S7</accession>
<reference evidence="2 3" key="1">
    <citation type="submission" date="2019-03" db="EMBL/GenBank/DDBJ databases">
        <title>Genomic Encyclopedia of Archaeal and Bacterial Type Strains, Phase II (KMG-II): from individual species to whole genera.</title>
        <authorList>
            <person name="Goeker M."/>
        </authorList>
    </citation>
    <scope>NUCLEOTIDE SEQUENCE [LARGE SCALE GENOMIC DNA]</scope>
    <source>
        <strain evidence="2 3">DSM 25687</strain>
    </source>
</reference>
<feature type="transmembrane region" description="Helical" evidence="1">
    <location>
        <begin position="31"/>
        <end position="59"/>
    </location>
</feature>
<dbReference type="EMBL" id="SNXR01000019">
    <property type="protein sequence ID" value="TDP57364.1"/>
    <property type="molecule type" value="Genomic_DNA"/>
</dbReference>
<keyword evidence="1" id="KW-0472">Membrane</keyword>
<keyword evidence="1" id="KW-0812">Transmembrane</keyword>
<gene>
    <name evidence="2" type="ORF">BC748_2884</name>
</gene>
<dbReference type="Proteomes" id="UP000295260">
    <property type="component" value="Unassembled WGS sequence"/>
</dbReference>
<name>A0A4R6Q4S7_9FLAO</name>
<proteinExistence type="predicted"/>
<dbReference type="AlphaFoldDB" id="A0A4R6Q4S7"/>
<organism evidence="2 3">
    <name type="scientific">Flavobacterium dankookense</name>
    <dbReference type="NCBI Taxonomy" id="706186"/>
    <lineage>
        <taxon>Bacteria</taxon>
        <taxon>Pseudomonadati</taxon>
        <taxon>Bacteroidota</taxon>
        <taxon>Flavobacteriia</taxon>
        <taxon>Flavobacteriales</taxon>
        <taxon>Flavobacteriaceae</taxon>
        <taxon>Flavobacterium</taxon>
    </lineage>
</organism>
<comment type="caution">
    <text evidence="2">The sequence shown here is derived from an EMBL/GenBank/DDBJ whole genome shotgun (WGS) entry which is preliminary data.</text>
</comment>